<feature type="compositionally biased region" description="Polar residues" evidence="1">
    <location>
        <begin position="346"/>
        <end position="373"/>
    </location>
</feature>
<dbReference type="GO" id="GO:0005654">
    <property type="term" value="C:nucleoplasm"/>
    <property type="evidence" value="ECO:0007669"/>
    <property type="project" value="TreeGrafter"/>
</dbReference>
<proteinExistence type="predicted"/>
<dbReference type="GeneTree" id="ENSGT00940000155634"/>
<dbReference type="PROSITE" id="PS51011">
    <property type="entry name" value="ARID"/>
    <property type="match status" value="1"/>
</dbReference>
<evidence type="ECO:0000256" key="1">
    <source>
        <dbReference type="SAM" id="MobiDB-lite"/>
    </source>
</evidence>
<feature type="compositionally biased region" description="Polar residues" evidence="1">
    <location>
        <begin position="577"/>
        <end position="598"/>
    </location>
</feature>
<dbReference type="PANTHER" id="PTHR12656">
    <property type="entry name" value="BRG-1 ASSOCIATED FACTOR 250 BAF250"/>
    <property type="match status" value="1"/>
</dbReference>
<dbReference type="GO" id="GO:0006357">
    <property type="term" value="P:regulation of transcription by RNA polymerase II"/>
    <property type="evidence" value="ECO:0007669"/>
    <property type="project" value="TreeGrafter"/>
</dbReference>
<name>A0A8C4NJ47_EPTBU</name>
<evidence type="ECO:0000259" key="2">
    <source>
        <dbReference type="PROSITE" id="PS51011"/>
    </source>
</evidence>
<dbReference type="SUPFAM" id="SSF46774">
    <property type="entry name" value="ARID-like"/>
    <property type="match status" value="1"/>
</dbReference>
<dbReference type="Gene3D" id="1.10.150.60">
    <property type="entry name" value="ARID DNA-binding domain"/>
    <property type="match status" value="1"/>
</dbReference>
<dbReference type="Ensembl" id="ENSEBUT00000005401.1">
    <property type="protein sequence ID" value="ENSEBUP00000004963.1"/>
    <property type="gene ID" value="ENSEBUG00000003433.1"/>
</dbReference>
<dbReference type="SMART" id="SM00501">
    <property type="entry name" value="BRIGHT"/>
    <property type="match status" value="1"/>
</dbReference>
<accession>A0A8C4NJ47</accession>
<reference evidence="3" key="1">
    <citation type="submission" date="2025-08" db="UniProtKB">
        <authorList>
            <consortium name="Ensembl"/>
        </authorList>
    </citation>
    <scope>IDENTIFICATION</scope>
</reference>
<dbReference type="InterPro" id="IPR021906">
    <property type="entry name" value="BAF250/Osa"/>
</dbReference>
<feature type="compositionally biased region" description="Polar residues" evidence="1">
    <location>
        <begin position="608"/>
        <end position="634"/>
    </location>
</feature>
<dbReference type="PANTHER" id="PTHR12656:SF5">
    <property type="entry name" value="TRITHORAX GROUP PROTEIN OSA"/>
    <property type="match status" value="1"/>
</dbReference>
<dbReference type="Pfam" id="PF01388">
    <property type="entry name" value="ARID"/>
    <property type="match status" value="1"/>
</dbReference>
<evidence type="ECO:0000313" key="3">
    <source>
        <dbReference type="Ensembl" id="ENSEBUP00000004963.1"/>
    </source>
</evidence>
<dbReference type="GO" id="GO:0031491">
    <property type="term" value="F:nucleosome binding"/>
    <property type="evidence" value="ECO:0007669"/>
    <property type="project" value="TreeGrafter"/>
</dbReference>
<dbReference type="InterPro" id="IPR001606">
    <property type="entry name" value="ARID_dom"/>
</dbReference>
<dbReference type="Proteomes" id="UP000694388">
    <property type="component" value="Unplaced"/>
</dbReference>
<sequence>MASELYSVRGSGLTPGKSLPDEPSVLPPGRPSSLPDLSGSIDDLPTGGEGLQGVGDAGTGAGGNSGGPGSHGESVNPARSPFSPHASPHMSGVGGPSPSPVGSPASTSQPRSGPLSPSPAGYMQRNAQPAAASLSPHSIPSGQTHPGSGSYQQFYGHQPTSYSLQGDFPRNTYSNSVYGAVGATPTNAHNPSSPVYGFTRGSVPGQTPRPYHNNFGAGGTTATGGVHGSAVGLAGQNSSTMSGIQTPGMNRKAQEAAVAVMQAAPNSTQARAIYNRVQPGYSVSGHSPRHFYPPSQMAYNNAHPPSSLLPPQDPCSQAGCQAGGQAGYVISVGGYRMGTGSGPGNQGNISYPSHAGQNASGNYTGNSTHSQHVMSPPGTPGLASVPDGLSDNRTPPPLQVESKGKRAGPSTTTGESVTRLYELGGEPERRRWLDHYLSFMEERGSPLLSMPAVGRKPLDLYRLYVAVREIGGLTQVNKSKKWRELATGLAVGTSSSAASSLKKQYISSLFAYECKMERSEELPIEASTVPGDVKKIPRVQPPSPAGSGSFQGPQTPQSTSSSMAESSLEMKPPTPASTPHNQPASLPISRTINLQDPFSENGDPAFQRCTSSTPNASFHPSTGTPDMSRTPSDLTPQDSYMSGRDPYAAMRKGALPCAGTMPVVSMPHRQPLYAQQYERRSELNADWRSEYVQVCNPSSYYMLLIMTIKYLPC</sequence>
<dbReference type="AlphaFoldDB" id="A0A8C4NJ47"/>
<dbReference type="GO" id="GO:0045893">
    <property type="term" value="P:positive regulation of DNA-templated transcription"/>
    <property type="evidence" value="ECO:0007669"/>
    <property type="project" value="TreeGrafter"/>
</dbReference>
<keyword evidence="4" id="KW-1185">Reference proteome</keyword>
<feature type="compositionally biased region" description="Gly residues" evidence="1">
    <location>
        <begin position="47"/>
        <end position="70"/>
    </location>
</feature>
<dbReference type="GO" id="GO:0003677">
    <property type="term" value="F:DNA binding"/>
    <property type="evidence" value="ECO:0007669"/>
    <property type="project" value="InterPro"/>
</dbReference>
<feature type="region of interest" description="Disordered" evidence="1">
    <location>
        <begin position="523"/>
        <end position="634"/>
    </location>
</feature>
<evidence type="ECO:0000313" key="4">
    <source>
        <dbReference type="Proteomes" id="UP000694388"/>
    </source>
</evidence>
<dbReference type="InterPro" id="IPR036431">
    <property type="entry name" value="ARID_dom_sf"/>
</dbReference>
<organism evidence="3 4">
    <name type="scientific">Eptatretus burgeri</name>
    <name type="common">Inshore hagfish</name>
    <dbReference type="NCBI Taxonomy" id="7764"/>
    <lineage>
        <taxon>Eukaryota</taxon>
        <taxon>Metazoa</taxon>
        <taxon>Chordata</taxon>
        <taxon>Craniata</taxon>
        <taxon>Vertebrata</taxon>
        <taxon>Cyclostomata</taxon>
        <taxon>Myxini</taxon>
        <taxon>Myxiniformes</taxon>
        <taxon>Myxinidae</taxon>
        <taxon>Eptatretinae</taxon>
        <taxon>Eptatretus</taxon>
    </lineage>
</organism>
<dbReference type="GO" id="GO:0016514">
    <property type="term" value="C:SWI/SNF complex"/>
    <property type="evidence" value="ECO:0007669"/>
    <property type="project" value="InterPro"/>
</dbReference>
<dbReference type="GO" id="GO:0035060">
    <property type="term" value="C:brahma complex"/>
    <property type="evidence" value="ECO:0007669"/>
    <property type="project" value="InterPro"/>
</dbReference>
<feature type="compositionally biased region" description="Polar residues" evidence="1">
    <location>
        <begin position="135"/>
        <end position="158"/>
    </location>
</feature>
<dbReference type="GO" id="GO:0006338">
    <property type="term" value="P:chromatin remodeling"/>
    <property type="evidence" value="ECO:0007669"/>
    <property type="project" value="InterPro"/>
</dbReference>
<protein>
    <recommendedName>
        <fullName evidence="2">ARID domain-containing protein</fullName>
    </recommendedName>
</protein>
<feature type="region of interest" description="Disordered" evidence="1">
    <location>
        <begin position="341"/>
        <end position="417"/>
    </location>
</feature>
<dbReference type="GO" id="GO:0071565">
    <property type="term" value="C:nBAF complex"/>
    <property type="evidence" value="ECO:0007669"/>
    <property type="project" value="TreeGrafter"/>
</dbReference>
<feature type="region of interest" description="Disordered" evidence="1">
    <location>
        <begin position="1"/>
        <end position="158"/>
    </location>
</feature>
<feature type="domain" description="ARID" evidence="2">
    <location>
        <begin position="426"/>
        <end position="517"/>
    </location>
</feature>
<dbReference type="SMART" id="SM01014">
    <property type="entry name" value="ARID"/>
    <property type="match status" value="1"/>
</dbReference>
<feature type="compositionally biased region" description="Low complexity" evidence="1">
    <location>
        <begin position="553"/>
        <end position="567"/>
    </location>
</feature>
<reference evidence="3" key="2">
    <citation type="submission" date="2025-09" db="UniProtKB">
        <authorList>
            <consortium name="Ensembl"/>
        </authorList>
    </citation>
    <scope>IDENTIFICATION</scope>
</reference>